<dbReference type="PANTHER" id="PTHR13109">
    <property type="entry name" value="NEUROCHONDRIN"/>
    <property type="match status" value="1"/>
</dbReference>
<dbReference type="EMBL" id="SKBQ01000115">
    <property type="protein sequence ID" value="TPX18385.1"/>
    <property type="molecule type" value="Genomic_DNA"/>
</dbReference>
<sequence length="669" mass="71392">MEPEASEATGNSDISIEKIQGLLKTKNDTSRFVGLALLKSVLDNSKELREDEAALSELWGCISPKFLDRLLRTGSAPSHSQKDAKDMLDLAVAVVHTFTILLPESKRSEQKLVGRIPLLVASLVDSSAETTDLILQTITTLVSQPEGAAVLNKIDDLSPLTEIAPSHKLALDILSFSWLNAMANGEDMAGMRSKIDQTIQSLVATFKGTDGVTLLEFLAQVLSDLDSQLIPQNPKWLAQVVAFIRSLVISRPTPAGRAAYTNLAAALLQLYPIAAPTLLFSDSSRTSAPRSPDAKPFSYLLVNLMLIDLRSSLPSLLEKLNSPEYPSTSRRLASAFDTLSAFIGYLVRAATIDDGDSSSSSALSGMPPPDLLLKLRKSISETISLTIEHLRDRYDAAVAGAPGLHPSARAGGAGASPSLTWDSKTTPSSAAADPFVLSAVRATALWLREDDNDTLRREAAGGLTDMLLDLYRASCRATPPPALDFRRPALVALEGMTAAPGAEDDDPDDGGVAALLGHDGWSVLTRDMLSILEDAPTVAAAAAAEGEAARGIEIVRVLMPIVEAEQPGTREEWMDLVTLVAGWHVPDDVAGAGSSHGQPTVLLDFYVAVLQLVTALLVRAHEGMRRRYVQSISAVLGIAAQLRARVDAVGERGLSESLEDVLVTLDPLR</sequence>
<feature type="region of interest" description="Disordered" evidence="1">
    <location>
        <begin position="405"/>
        <end position="429"/>
    </location>
</feature>
<comment type="caution">
    <text evidence="2">The sequence shown here is derived from an EMBL/GenBank/DDBJ whole genome shotgun (WGS) entry which is preliminary data.</text>
</comment>
<evidence type="ECO:0000313" key="3">
    <source>
        <dbReference type="Proteomes" id="UP000319257"/>
    </source>
</evidence>
<dbReference type="OrthoDB" id="8962942at2759"/>
<dbReference type="PANTHER" id="PTHR13109:SF7">
    <property type="entry name" value="NEUROCHONDRIN"/>
    <property type="match status" value="1"/>
</dbReference>
<dbReference type="SUPFAM" id="SSF48371">
    <property type="entry name" value="ARM repeat"/>
    <property type="match status" value="1"/>
</dbReference>
<dbReference type="GeneID" id="41979165"/>
<dbReference type="InterPro" id="IPR008709">
    <property type="entry name" value="Neurochondrin"/>
</dbReference>
<gene>
    <name evidence="2" type="ORF">E0L32_011718</name>
</gene>
<dbReference type="RefSeq" id="XP_031000096.1">
    <property type="nucleotide sequence ID" value="XM_031134478.1"/>
</dbReference>
<name>A0A507B5J3_9PEZI</name>
<dbReference type="STRING" id="1093900.A0A507B5J3"/>
<proteinExistence type="predicted"/>
<dbReference type="InterPro" id="IPR016024">
    <property type="entry name" value="ARM-type_fold"/>
</dbReference>
<dbReference type="AlphaFoldDB" id="A0A507B5J3"/>
<dbReference type="Pfam" id="PF05536">
    <property type="entry name" value="Neurochondrin"/>
    <property type="match status" value="1"/>
</dbReference>
<feature type="compositionally biased region" description="Polar residues" evidence="1">
    <location>
        <begin position="419"/>
        <end position="429"/>
    </location>
</feature>
<reference evidence="2 3" key="1">
    <citation type="submission" date="2019-06" db="EMBL/GenBank/DDBJ databases">
        <title>Draft genome sequence of the filamentous fungus Phialemoniopsis curvata isolated from diesel fuel.</title>
        <authorList>
            <person name="Varaljay V.A."/>
            <person name="Lyon W.J."/>
            <person name="Crouch A.L."/>
            <person name="Drake C.E."/>
            <person name="Hollomon J.M."/>
            <person name="Nadeau L.J."/>
            <person name="Nunn H.S."/>
            <person name="Stevenson B.S."/>
            <person name="Bojanowski C.L."/>
            <person name="Crookes-Goodson W.J."/>
        </authorList>
    </citation>
    <scope>NUCLEOTIDE SEQUENCE [LARGE SCALE GENOMIC DNA]</scope>
    <source>
        <strain evidence="2 3">D216</strain>
    </source>
</reference>
<evidence type="ECO:0000256" key="1">
    <source>
        <dbReference type="SAM" id="MobiDB-lite"/>
    </source>
</evidence>
<accession>A0A507B5J3</accession>
<feature type="compositionally biased region" description="Low complexity" evidence="1">
    <location>
        <begin position="406"/>
        <end position="418"/>
    </location>
</feature>
<dbReference type="Proteomes" id="UP000319257">
    <property type="component" value="Unassembled WGS sequence"/>
</dbReference>
<protein>
    <submittedName>
        <fullName evidence="2">Uncharacterized protein</fullName>
    </submittedName>
</protein>
<evidence type="ECO:0000313" key="2">
    <source>
        <dbReference type="EMBL" id="TPX18385.1"/>
    </source>
</evidence>
<dbReference type="InParanoid" id="A0A507B5J3"/>
<organism evidence="2 3">
    <name type="scientific">Thyridium curvatum</name>
    <dbReference type="NCBI Taxonomy" id="1093900"/>
    <lineage>
        <taxon>Eukaryota</taxon>
        <taxon>Fungi</taxon>
        <taxon>Dikarya</taxon>
        <taxon>Ascomycota</taxon>
        <taxon>Pezizomycotina</taxon>
        <taxon>Sordariomycetes</taxon>
        <taxon>Sordariomycetidae</taxon>
        <taxon>Thyridiales</taxon>
        <taxon>Thyridiaceae</taxon>
        <taxon>Thyridium</taxon>
    </lineage>
</organism>
<keyword evidence="3" id="KW-1185">Reference proteome</keyword>